<evidence type="ECO:0000313" key="2">
    <source>
        <dbReference type="Proteomes" id="UP001059209"/>
    </source>
</evidence>
<accession>A0ABY5Y8V6</accession>
<protein>
    <submittedName>
        <fullName evidence="1">Uncharacterized protein</fullName>
    </submittedName>
</protein>
<dbReference type="Proteomes" id="UP001059209">
    <property type="component" value="Chromosome"/>
</dbReference>
<keyword evidence="2" id="KW-1185">Reference proteome</keyword>
<gene>
    <name evidence="1" type="ORF">NYZ99_15885</name>
</gene>
<organism evidence="1 2">
    <name type="scientific">Maribacter litopenaei</name>
    <dbReference type="NCBI Taxonomy" id="2976127"/>
    <lineage>
        <taxon>Bacteria</taxon>
        <taxon>Pseudomonadati</taxon>
        <taxon>Bacteroidota</taxon>
        <taxon>Flavobacteriia</taxon>
        <taxon>Flavobacteriales</taxon>
        <taxon>Flavobacteriaceae</taxon>
        <taxon>Maribacter</taxon>
    </lineage>
</organism>
<dbReference type="EMBL" id="CP104205">
    <property type="protein sequence ID" value="UWX54391.1"/>
    <property type="molecule type" value="Genomic_DNA"/>
</dbReference>
<name>A0ABY5Y8V6_9FLAO</name>
<reference evidence="1" key="1">
    <citation type="submission" date="2022-09" db="EMBL/GenBank/DDBJ databases">
        <title>Maribacter litopenaei sp. nov., isolated from the intestinal tract of the Pacific White Shrimp, Litopenaeus vannamei.</title>
        <authorList>
            <person name="Kim S.Y."/>
            <person name="Hwang C.Y."/>
        </authorList>
    </citation>
    <scope>NUCLEOTIDE SEQUENCE</scope>
    <source>
        <strain evidence="1">HL-LV01</strain>
    </source>
</reference>
<evidence type="ECO:0000313" key="1">
    <source>
        <dbReference type="EMBL" id="UWX54391.1"/>
    </source>
</evidence>
<sequence length="79" mass="8852">MANWLREKTGILIENKNWEPKVYDLNLNLASDSTIPIQLDIDLSEAEGCCGGIPRVSAVFINGEIQSPNNRTFFTIEIN</sequence>
<dbReference type="RefSeq" id="WP_260572250.1">
    <property type="nucleotide sequence ID" value="NZ_CP104205.1"/>
</dbReference>
<proteinExistence type="predicted"/>